<feature type="transmembrane region" description="Helical" evidence="7">
    <location>
        <begin position="115"/>
        <end position="136"/>
    </location>
</feature>
<dbReference type="OrthoDB" id="6612291at2759"/>
<proteinExistence type="inferred from homology"/>
<comment type="similarity">
    <text evidence="2">Belongs to the major facilitator superfamily. Sugar transporter (TC 2.A.1.1) family.</text>
</comment>
<keyword evidence="10" id="KW-1185">Reference proteome</keyword>
<keyword evidence="4 7" id="KW-0812">Transmembrane</keyword>
<dbReference type="PANTHER" id="PTHR48022">
    <property type="entry name" value="PLASTIDIC GLUCOSE TRANSPORTER 4"/>
    <property type="match status" value="1"/>
</dbReference>
<dbReference type="EMBL" id="QGMK01000126">
    <property type="protein sequence ID" value="TVY84029.1"/>
    <property type="molecule type" value="Genomic_DNA"/>
</dbReference>
<dbReference type="InterPro" id="IPR005828">
    <property type="entry name" value="MFS_sugar_transport-like"/>
</dbReference>
<feature type="transmembrane region" description="Helical" evidence="7">
    <location>
        <begin position="180"/>
        <end position="200"/>
    </location>
</feature>
<comment type="caution">
    <text evidence="9">The sequence shown here is derived from an EMBL/GenBank/DDBJ whole genome shotgun (WGS) entry which is preliminary data.</text>
</comment>
<dbReference type="InterPro" id="IPR020846">
    <property type="entry name" value="MFS_dom"/>
</dbReference>
<evidence type="ECO:0000256" key="3">
    <source>
        <dbReference type="ARBA" id="ARBA00022448"/>
    </source>
</evidence>
<dbReference type="PANTHER" id="PTHR48022:SF11">
    <property type="entry name" value="MONOSACCHARIDE TRANSPORTER (HXT8), PUTATIVE (AFU_ORTHOLOGUE AFUA_2G08120)-RELATED"/>
    <property type="match status" value="1"/>
</dbReference>
<dbReference type="PROSITE" id="PS50850">
    <property type="entry name" value="MFS"/>
    <property type="match status" value="1"/>
</dbReference>
<protein>
    <submittedName>
        <fullName evidence="9">Sugar transporter STL1</fullName>
    </submittedName>
</protein>
<dbReference type="AlphaFoldDB" id="A0A8T9CDZ7"/>
<organism evidence="9 10">
    <name type="scientific">Lachnellula suecica</name>
    <dbReference type="NCBI Taxonomy" id="602035"/>
    <lineage>
        <taxon>Eukaryota</taxon>
        <taxon>Fungi</taxon>
        <taxon>Dikarya</taxon>
        <taxon>Ascomycota</taxon>
        <taxon>Pezizomycotina</taxon>
        <taxon>Leotiomycetes</taxon>
        <taxon>Helotiales</taxon>
        <taxon>Lachnaceae</taxon>
        <taxon>Lachnellula</taxon>
    </lineage>
</organism>
<evidence type="ECO:0000259" key="8">
    <source>
        <dbReference type="PROSITE" id="PS50850"/>
    </source>
</evidence>
<feature type="transmembrane region" description="Helical" evidence="7">
    <location>
        <begin position="391"/>
        <end position="410"/>
    </location>
</feature>
<dbReference type="Proteomes" id="UP000469558">
    <property type="component" value="Unassembled WGS sequence"/>
</dbReference>
<evidence type="ECO:0000313" key="9">
    <source>
        <dbReference type="EMBL" id="TVY84029.1"/>
    </source>
</evidence>
<feature type="transmembrane region" description="Helical" evidence="7">
    <location>
        <begin position="53"/>
        <end position="77"/>
    </location>
</feature>
<feature type="transmembrane region" description="Helical" evidence="7">
    <location>
        <begin position="229"/>
        <end position="249"/>
    </location>
</feature>
<dbReference type="PRINTS" id="PR00171">
    <property type="entry name" value="SUGRTRNSPORT"/>
</dbReference>
<feature type="transmembrane region" description="Helical" evidence="7">
    <location>
        <begin position="12"/>
        <end position="33"/>
    </location>
</feature>
<keyword evidence="5 7" id="KW-1133">Transmembrane helix</keyword>
<evidence type="ECO:0000313" key="10">
    <source>
        <dbReference type="Proteomes" id="UP000469558"/>
    </source>
</evidence>
<reference evidence="9 10" key="1">
    <citation type="submission" date="2018-05" db="EMBL/GenBank/DDBJ databases">
        <title>Genome sequencing and assembly of the regulated plant pathogen Lachnellula willkommii and related sister species for the development of diagnostic species identification markers.</title>
        <authorList>
            <person name="Giroux E."/>
            <person name="Bilodeau G."/>
        </authorList>
    </citation>
    <scope>NUCLEOTIDE SEQUENCE [LARGE SCALE GENOMIC DNA]</scope>
    <source>
        <strain evidence="9 10">CBS 268.59</strain>
    </source>
</reference>
<feature type="transmembrane region" description="Helical" evidence="7">
    <location>
        <begin position="323"/>
        <end position="345"/>
    </location>
</feature>
<evidence type="ECO:0000256" key="4">
    <source>
        <dbReference type="ARBA" id="ARBA00022692"/>
    </source>
</evidence>
<accession>A0A8T9CDZ7</accession>
<dbReference type="Pfam" id="PF00083">
    <property type="entry name" value="Sugar_tr"/>
    <property type="match status" value="2"/>
</dbReference>
<feature type="transmembrane region" description="Helical" evidence="7">
    <location>
        <begin position="296"/>
        <end position="317"/>
    </location>
</feature>
<sequence length="458" mass="49027">METYSFYNVSVVLFAAFGSLFTGYSLAVIVATVGQPTWYESLHLESNTTAPGYSHTTTIIGASNGVFFAGGTIGCILGGWLGDKLGRVGGFRAAATVGIVGAAIQTGAANQAMYLIGRVITGLAAGQTMVAMPTYFSEVAPPHSRGLMTGAHGSGINIGYAVAGWIGFGCFFNSESSFGWRFPNAVLGIWALCLLAGSFFEQLEIDLTLITEHGQWQLFTVPTYRRRSILGFVLMMGGQNIGVLVINNYNTLLYQSLGLTNKQALVVGAAYNTWAAFANMGGAAISDRLGRRKALLIGYAGCVIMFAIATGLIAKFSENASKSYAAAAVTFLFLYVFFYGALIDVNQYTVATEIFPSHLRSQGSSYSLAALFLTDVLWVDLAATAQAKIGWKYYLVFLFLGIVHLVHLWFKLPETSGLALEEIDALFGKEETATADEELKGGAVIVGEEGPKQTNEIR</sequence>
<feature type="transmembrane region" description="Helical" evidence="7">
    <location>
        <begin position="157"/>
        <end position="174"/>
    </location>
</feature>
<keyword evidence="6 7" id="KW-0472">Membrane</keyword>
<evidence type="ECO:0000256" key="6">
    <source>
        <dbReference type="ARBA" id="ARBA00023136"/>
    </source>
</evidence>
<keyword evidence="9" id="KW-0762">Sugar transport</keyword>
<dbReference type="InterPro" id="IPR050360">
    <property type="entry name" value="MFS_Sugar_Transporters"/>
</dbReference>
<comment type="subcellular location">
    <subcellularLocation>
        <location evidence="1">Membrane</location>
        <topology evidence="1">Multi-pass membrane protein</topology>
    </subcellularLocation>
</comment>
<dbReference type="InterPro" id="IPR003663">
    <property type="entry name" value="Sugar/inositol_transpt"/>
</dbReference>
<dbReference type="InterPro" id="IPR036259">
    <property type="entry name" value="MFS_trans_sf"/>
</dbReference>
<gene>
    <name evidence="9" type="primary">STL1_9</name>
    <name evidence="9" type="ORF">LSUE1_G001787</name>
</gene>
<dbReference type="PROSITE" id="PS00217">
    <property type="entry name" value="SUGAR_TRANSPORT_2"/>
    <property type="match status" value="1"/>
</dbReference>
<dbReference type="Gene3D" id="1.20.1250.20">
    <property type="entry name" value="MFS general substrate transporter like domains"/>
    <property type="match status" value="2"/>
</dbReference>
<evidence type="ECO:0000256" key="2">
    <source>
        <dbReference type="ARBA" id="ARBA00010992"/>
    </source>
</evidence>
<evidence type="ECO:0000256" key="7">
    <source>
        <dbReference type="SAM" id="Phobius"/>
    </source>
</evidence>
<name>A0A8T9CDZ7_9HELO</name>
<dbReference type="InterPro" id="IPR005829">
    <property type="entry name" value="Sugar_transporter_CS"/>
</dbReference>
<dbReference type="PROSITE" id="PS00216">
    <property type="entry name" value="SUGAR_TRANSPORT_1"/>
    <property type="match status" value="1"/>
</dbReference>
<dbReference type="SUPFAM" id="SSF103473">
    <property type="entry name" value="MFS general substrate transporter"/>
    <property type="match status" value="1"/>
</dbReference>
<dbReference type="GO" id="GO:0005351">
    <property type="term" value="F:carbohydrate:proton symporter activity"/>
    <property type="evidence" value="ECO:0007669"/>
    <property type="project" value="TreeGrafter"/>
</dbReference>
<feature type="domain" description="Major facilitator superfamily (MFS) profile" evidence="8">
    <location>
        <begin position="11"/>
        <end position="416"/>
    </location>
</feature>
<evidence type="ECO:0000256" key="5">
    <source>
        <dbReference type="ARBA" id="ARBA00022989"/>
    </source>
</evidence>
<keyword evidence="3" id="KW-0813">Transport</keyword>
<evidence type="ECO:0000256" key="1">
    <source>
        <dbReference type="ARBA" id="ARBA00004141"/>
    </source>
</evidence>
<dbReference type="GO" id="GO:0016020">
    <property type="term" value="C:membrane"/>
    <property type="evidence" value="ECO:0007669"/>
    <property type="project" value="UniProtKB-SubCell"/>
</dbReference>